<evidence type="ECO:0000259" key="7">
    <source>
        <dbReference type="Pfam" id="PF06271"/>
    </source>
</evidence>
<dbReference type="AlphaFoldDB" id="A0A1K2HFT8"/>
<gene>
    <name evidence="8" type="ORF">SAMN02745887_01582</name>
</gene>
<dbReference type="Proteomes" id="UP000186513">
    <property type="component" value="Unassembled WGS sequence"/>
</dbReference>
<accession>A0A1K2HFT8</accession>
<evidence type="ECO:0000256" key="1">
    <source>
        <dbReference type="ARBA" id="ARBA00004651"/>
    </source>
</evidence>
<dbReference type="GO" id="GO:0005886">
    <property type="term" value="C:plasma membrane"/>
    <property type="evidence" value="ECO:0007669"/>
    <property type="project" value="UniProtKB-SubCell"/>
</dbReference>
<feature type="transmembrane region" description="Helical" evidence="6">
    <location>
        <begin position="102"/>
        <end position="121"/>
    </location>
</feature>
<dbReference type="EMBL" id="FPKR01000005">
    <property type="protein sequence ID" value="SFZ75401.1"/>
    <property type="molecule type" value="Genomic_DNA"/>
</dbReference>
<reference evidence="8 9" key="1">
    <citation type="submission" date="2016-11" db="EMBL/GenBank/DDBJ databases">
        <authorList>
            <person name="Jaros S."/>
            <person name="Januszkiewicz K."/>
            <person name="Wedrychowicz H."/>
        </authorList>
    </citation>
    <scope>NUCLEOTIDE SEQUENCE [LARGE SCALE GENOMIC DNA]</scope>
    <source>
        <strain evidence="8 9">DSM 18899</strain>
    </source>
</reference>
<keyword evidence="5 6" id="KW-0472">Membrane</keyword>
<evidence type="ECO:0000313" key="9">
    <source>
        <dbReference type="Proteomes" id="UP000186513"/>
    </source>
</evidence>
<evidence type="ECO:0000256" key="4">
    <source>
        <dbReference type="ARBA" id="ARBA00022989"/>
    </source>
</evidence>
<proteinExistence type="predicted"/>
<dbReference type="PANTHER" id="PTHR36115">
    <property type="entry name" value="PROLINE-RICH ANTIGEN HOMOLOG-RELATED"/>
    <property type="match status" value="1"/>
</dbReference>
<comment type="subcellular location">
    <subcellularLocation>
        <location evidence="1">Cell membrane</location>
        <topology evidence="1">Multi-pass membrane protein</topology>
    </subcellularLocation>
</comment>
<protein>
    <submittedName>
        <fullName evidence="8">Uncharacterized membrane protein YckC, RDD family</fullName>
    </submittedName>
</protein>
<dbReference type="Pfam" id="PF06271">
    <property type="entry name" value="RDD"/>
    <property type="match status" value="1"/>
</dbReference>
<sequence>MSLDELEYVGFWPRVGAALIDTVLTCLIIWPILSLIYPDYWVSERMVQGPADVLLSWVLPAVAVLLFWIKRQATPGKMAIGARIVDARTGAAASPLQLLIRYLGYFPAALLLLIGLIWVAFDPRKQGWHDKLAGTVVVRRKGGNTEPVHFDAGPN</sequence>
<feature type="transmembrane region" description="Helical" evidence="6">
    <location>
        <begin position="15"/>
        <end position="37"/>
    </location>
</feature>
<keyword evidence="3 6" id="KW-0812">Transmembrane</keyword>
<name>A0A1K2HFT8_9NEIS</name>
<evidence type="ECO:0000256" key="5">
    <source>
        <dbReference type="ARBA" id="ARBA00023136"/>
    </source>
</evidence>
<feature type="transmembrane region" description="Helical" evidence="6">
    <location>
        <begin position="49"/>
        <end position="69"/>
    </location>
</feature>
<dbReference type="InterPro" id="IPR010432">
    <property type="entry name" value="RDD"/>
</dbReference>
<keyword evidence="9" id="KW-1185">Reference proteome</keyword>
<evidence type="ECO:0000256" key="6">
    <source>
        <dbReference type="SAM" id="Phobius"/>
    </source>
</evidence>
<dbReference type="RefSeq" id="WP_072428096.1">
    <property type="nucleotide sequence ID" value="NZ_FPKR01000005.1"/>
</dbReference>
<keyword evidence="4 6" id="KW-1133">Transmembrane helix</keyword>
<keyword evidence="2" id="KW-1003">Cell membrane</keyword>
<feature type="domain" description="RDD" evidence="7">
    <location>
        <begin position="8"/>
        <end position="134"/>
    </location>
</feature>
<evidence type="ECO:0000256" key="2">
    <source>
        <dbReference type="ARBA" id="ARBA00022475"/>
    </source>
</evidence>
<evidence type="ECO:0000313" key="8">
    <source>
        <dbReference type="EMBL" id="SFZ75401.1"/>
    </source>
</evidence>
<evidence type="ECO:0000256" key="3">
    <source>
        <dbReference type="ARBA" id="ARBA00022692"/>
    </source>
</evidence>
<dbReference type="OrthoDB" id="5298807at2"/>
<dbReference type="InterPro" id="IPR051791">
    <property type="entry name" value="Pra-immunoreactive"/>
</dbReference>
<dbReference type="STRING" id="1121279.SAMN02745887_01582"/>
<organism evidence="8 9">
    <name type="scientific">Chitinimonas taiwanensis DSM 18899</name>
    <dbReference type="NCBI Taxonomy" id="1121279"/>
    <lineage>
        <taxon>Bacteria</taxon>
        <taxon>Pseudomonadati</taxon>
        <taxon>Pseudomonadota</taxon>
        <taxon>Betaproteobacteria</taxon>
        <taxon>Neisseriales</taxon>
        <taxon>Chitinibacteraceae</taxon>
        <taxon>Chitinimonas</taxon>
    </lineage>
</organism>
<dbReference type="PANTHER" id="PTHR36115:SF4">
    <property type="entry name" value="MEMBRANE PROTEIN"/>
    <property type="match status" value="1"/>
</dbReference>